<dbReference type="InterPro" id="IPR002586">
    <property type="entry name" value="CobQ/CobB/MinD/ParA_Nub-bd_dom"/>
</dbReference>
<dbReference type="PANTHER" id="PTHR21343:SF1">
    <property type="entry name" value="COBYRIC ACID SYNTHASE"/>
    <property type="match status" value="1"/>
</dbReference>
<reference evidence="7" key="1">
    <citation type="journal article" date="2020" name="mSystems">
        <title>Genome- and Community-Level Interaction Insights into Carbon Utilization and Element Cycling Functions of Hydrothermarchaeota in Hydrothermal Sediment.</title>
        <authorList>
            <person name="Zhou Z."/>
            <person name="Liu Y."/>
            <person name="Xu W."/>
            <person name="Pan J."/>
            <person name="Luo Z.H."/>
            <person name="Li M."/>
        </authorList>
    </citation>
    <scope>NUCLEOTIDE SEQUENCE [LARGE SCALE GENOMIC DNA]</scope>
    <source>
        <strain evidence="7">SpSt-747</strain>
    </source>
</reference>
<evidence type="ECO:0000256" key="1">
    <source>
        <dbReference type="ARBA" id="ARBA00004953"/>
    </source>
</evidence>
<dbReference type="InterPro" id="IPR027417">
    <property type="entry name" value="P-loop_NTPase"/>
</dbReference>
<evidence type="ECO:0000259" key="6">
    <source>
        <dbReference type="Pfam" id="PF07685"/>
    </source>
</evidence>
<feature type="domain" description="CobB/CobQ-like glutamine amidotransferase" evidence="6">
    <location>
        <begin position="249"/>
        <end position="434"/>
    </location>
</feature>
<gene>
    <name evidence="4" type="primary">cobQ</name>
    <name evidence="7" type="ORF">ENV30_04395</name>
</gene>
<dbReference type="SUPFAM" id="SSF52540">
    <property type="entry name" value="P-loop containing nucleoside triphosphate hydrolases"/>
    <property type="match status" value="1"/>
</dbReference>
<protein>
    <recommendedName>
        <fullName evidence="4">Cobyric acid synthase</fullName>
    </recommendedName>
</protein>
<dbReference type="GO" id="GO:0003824">
    <property type="term" value="F:catalytic activity"/>
    <property type="evidence" value="ECO:0007669"/>
    <property type="project" value="InterPro"/>
</dbReference>
<dbReference type="NCBIfam" id="TIGR00313">
    <property type="entry name" value="cobQ"/>
    <property type="match status" value="1"/>
</dbReference>
<dbReference type="EMBL" id="DTFV01000061">
    <property type="protein sequence ID" value="HGI30534.1"/>
    <property type="molecule type" value="Genomic_DNA"/>
</dbReference>
<keyword evidence="3 4" id="KW-0315">Glutamine amidotransferase</keyword>
<dbReference type="Gene3D" id="3.40.50.300">
    <property type="entry name" value="P-loop containing nucleotide triphosphate hydrolases"/>
    <property type="match status" value="1"/>
</dbReference>
<dbReference type="Gene3D" id="3.40.50.880">
    <property type="match status" value="1"/>
</dbReference>
<comment type="similarity">
    <text evidence="4">Belongs to the CobB/CobQ family. CobQ subfamily.</text>
</comment>
<feature type="active site" description="Nucleophile" evidence="4">
    <location>
        <position position="328"/>
    </location>
</feature>
<dbReference type="Pfam" id="PF01656">
    <property type="entry name" value="CbiA"/>
    <property type="match status" value="1"/>
</dbReference>
<proteinExistence type="inferred from homology"/>
<dbReference type="SUPFAM" id="SSF52317">
    <property type="entry name" value="Class I glutamine amidotransferase-like"/>
    <property type="match status" value="1"/>
</dbReference>
<dbReference type="InterPro" id="IPR029062">
    <property type="entry name" value="Class_I_gatase-like"/>
</dbReference>
<dbReference type="CDD" id="cd05389">
    <property type="entry name" value="CobQ_N"/>
    <property type="match status" value="1"/>
</dbReference>
<dbReference type="CDD" id="cd01750">
    <property type="entry name" value="GATase1_CobQ"/>
    <property type="match status" value="1"/>
</dbReference>
<evidence type="ECO:0000256" key="4">
    <source>
        <dbReference type="HAMAP-Rule" id="MF_00028"/>
    </source>
</evidence>
<dbReference type="InterPro" id="IPR004459">
    <property type="entry name" value="CobQ_synth"/>
</dbReference>
<dbReference type="InterPro" id="IPR011698">
    <property type="entry name" value="GATase_3"/>
</dbReference>
<name>A0A7V3YG71_9BACT</name>
<dbReference type="AlphaFoldDB" id="A0A7V3YG71"/>
<dbReference type="InterPro" id="IPR047045">
    <property type="entry name" value="CobQ_N"/>
</dbReference>
<comment type="pathway">
    <text evidence="1 4">Cofactor biosynthesis; adenosylcobalamin biosynthesis.</text>
</comment>
<dbReference type="PANTHER" id="PTHR21343">
    <property type="entry name" value="DETHIOBIOTIN SYNTHETASE"/>
    <property type="match status" value="1"/>
</dbReference>
<evidence type="ECO:0000256" key="2">
    <source>
        <dbReference type="ARBA" id="ARBA00022573"/>
    </source>
</evidence>
<comment type="caution">
    <text evidence="7">The sequence shown here is derived from an EMBL/GenBank/DDBJ whole genome shotgun (WGS) entry which is preliminary data.</text>
</comment>
<evidence type="ECO:0000259" key="5">
    <source>
        <dbReference type="Pfam" id="PF01656"/>
    </source>
</evidence>
<dbReference type="GO" id="GO:0009236">
    <property type="term" value="P:cobalamin biosynthetic process"/>
    <property type="evidence" value="ECO:0007669"/>
    <property type="project" value="UniProtKB-UniRule"/>
</dbReference>
<feature type="domain" description="CobQ/CobB/MinD/ParA nucleotide binding" evidence="5">
    <location>
        <begin position="5"/>
        <end position="224"/>
    </location>
</feature>
<evidence type="ECO:0000256" key="3">
    <source>
        <dbReference type="ARBA" id="ARBA00022962"/>
    </source>
</evidence>
<organism evidence="7">
    <name type="scientific">Candidatus Caldatribacterium californiense</name>
    <dbReference type="NCBI Taxonomy" id="1454726"/>
    <lineage>
        <taxon>Bacteria</taxon>
        <taxon>Pseudomonadati</taxon>
        <taxon>Atribacterota</taxon>
        <taxon>Atribacteria</taxon>
        <taxon>Atribacterales</taxon>
        <taxon>Candidatus Caldatribacteriaceae</taxon>
        <taxon>Candidatus Caldatribacterium</taxon>
    </lineage>
</organism>
<dbReference type="GO" id="GO:0015420">
    <property type="term" value="F:ABC-type vitamin B12 transporter activity"/>
    <property type="evidence" value="ECO:0007669"/>
    <property type="project" value="UniProtKB-UniRule"/>
</dbReference>
<dbReference type="UniPathway" id="UPA00148"/>
<evidence type="ECO:0000313" key="7">
    <source>
        <dbReference type="EMBL" id="HGI30534.1"/>
    </source>
</evidence>
<keyword evidence="2 4" id="KW-0169">Cobalamin biosynthesis</keyword>
<accession>A0A7V3YG71</accession>
<comment type="function">
    <text evidence="4">Catalyzes amidations at positions B, D, E, and G on adenosylcobyrinic A,C-diamide. NH(2) groups are provided by glutamine, and one molecule of ATP is hydrogenolyzed for each amidation.</text>
</comment>
<feature type="active site" evidence="4">
    <location>
        <position position="427"/>
    </location>
</feature>
<dbReference type="NCBIfam" id="NF001989">
    <property type="entry name" value="PRK00784.1"/>
    <property type="match status" value="1"/>
</dbReference>
<dbReference type="InterPro" id="IPR033949">
    <property type="entry name" value="CobQ_GATase1"/>
</dbReference>
<dbReference type="PROSITE" id="PS51274">
    <property type="entry name" value="GATASE_COBBQ"/>
    <property type="match status" value="1"/>
</dbReference>
<sequence length="492" mass="54174">MSRLLMVQGTASGVGKSLLVAGLLRYFTRKGLRCAPFKAQNMSLHSGVTPKGGEIARAQILQAQAAGIPPDARMNPVLLKPEGGSIQVVLLGKVWEKTTPFAPFPKDVFWDAIVESLSSLLAECDLVCVEGMGSPAELNLKERDLANMNLARHFHIPVLLVGDIERGGVFAALYGTWALTQEDRKYFRGFVVNKFQGNQEVLEPGIRELERLTGVPVLGVLPYLSLRLDDEDGLHFTFRTRPYRPGMLRVGVVQLPHAANLTDFRPLELEDDVHIRFVSPHEDLGTFDLLILPGTKNTCYDLRLLQEASFGERLAGFLAQGGVVLGVCGGFQMLGEVVRDPHGVEEKGEVRGLGLLPLETVLEQEKTLSRAFGYAPCFGVTVAGYEIHHGRSSLTSSREPFFLLQREGMVFPEGVVQEDRVFGTYLHGLFDEGAFRRAFLNHVRKLRGLPPGKAQGPSWKDVLETELDRLADCCAAHLNMPLVERILGLSGQ</sequence>
<dbReference type="Pfam" id="PF07685">
    <property type="entry name" value="GATase_3"/>
    <property type="match status" value="1"/>
</dbReference>
<dbReference type="HAMAP" id="MF_00028">
    <property type="entry name" value="CobQ"/>
    <property type="match status" value="1"/>
</dbReference>